<dbReference type="SUPFAM" id="SSF53067">
    <property type="entry name" value="Actin-like ATPase domain"/>
    <property type="match status" value="1"/>
</dbReference>
<organism evidence="2 3">
    <name type="scientific">Cryptobacterium curtum (strain ATCC 700683 / DSM 15641 / CCUG 43107 / 12-3)</name>
    <dbReference type="NCBI Taxonomy" id="469378"/>
    <lineage>
        <taxon>Bacteria</taxon>
        <taxon>Bacillati</taxon>
        <taxon>Actinomycetota</taxon>
        <taxon>Coriobacteriia</taxon>
        <taxon>Eggerthellales</taxon>
        <taxon>Eggerthellaceae</taxon>
        <taxon>Cryptobacterium</taxon>
    </lineage>
</organism>
<dbReference type="STRING" id="469378.Ccur_06730"/>
<dbReference type="Proteomes" id="UP000000954">
    <property type="component" value="Chromosome"/>
</dbReference>
<dbReference type="InterPro" id="IPR043129">
    <property type="entry name" value="ATPase_NBD"/>
</dbReference>
<accession>C7MN93</accession>
<dbReference type="GO" id="GO:0016301">
    <property type="term" value="F:kinase activity"/>
    <property type="evidence" value="ECO:0007669"/>
    <property type="project" value="UniProtKB-KW"/>
</dbReference>
<name>C7MN93_CRYCD</name>
<dbReference type="HOGENOM" id="CLU_036604_0_4_11"/>
<dbReference type="OrthoDB" id="8772678at2"/>
<dbReference type="AlphaFoldDB" id="C7MN93"/>
<dbReference type="RefSeq" id="WP_012803071.1">
    <property type="nucleotide sequence ID" value="NC_013170.1"/>
</dbReference>
<reference evidence="2 3" key="1">
    <citation type="journal article" date="2009" name="Stand. Genomic Sci.">
        <title>Complete genome sequence of Cryptobacterium curtum type strain (12-3).</title>
        <authorList>
            <person name="Mavrommatis K."/>
            <person name="Pukall R."/>
            <person name="Rohde C."/>
            <person name="Chen F."/>
            <person name="Sims D."/>
            <person name="Brettin T."/>
            <person name="Kuske C."/>
            <person name="Detter J.C."/>
            <person name="Han C."/>
            <person name="Lapidus A."/>
            <person name="Copeland A."/>
            <person name="Glavina Del Rio T."/>
            <person name="Nolan M."/>
            <person name="Lucas S."/>
            <person name="Tice H."/>
            <person name="Cheng J.F."/>
            <person name="Bruce D."/>
            <person name="Goodwin L."/>
            <person name="Pitluck S."/>
            <person name="Ovchinnikova G."/>
            <person name="Pati A."/>
            <person name="Ivanova N."/>
            <person name="Chen A."/>
            <person name="Palaniappan K."/>
            <person name="Chain P."/>
            <person name="D'haeseleer P."/>
            <person name="Goker M."/>
            <person name="Bristow J."/>
            <person name="Eisen J.A."/>
            <person name="Markowitz V."/>
            <person name="Hugenholtz P."/>
            <person name="Rohde M."/>
            <person name="Klenk H.P."/>
            <person name="Kyrpides N.C."/>
        </authorList>
    </citation>
    <scope>NUCLEOTIDE SEQUENCE [LARGE SCALE GENOMIC DNA]</scope>
    <source>
        <strain evidence="3">ATCC 700683 / DSM 15641 / 12-3</strain>
    </source>
</reference>
<dbReference type="Pfam" id="PF00480">
    <property type="entry name" value="ROK"/>
    <property type="match status" value="1"/>
</dbReference>
<keyword evidence="2" id="KW-0418">Kinase</keyword>
<sequence>MEAVEERRFLNPRVHRSYRAVGVDVGGTKIACAIVSFEGLQPPVLSYHKEVPTEAALGGEHVMGTIIGVVRACLDEARVQEGDSFMDGVFGIGVGTAGCPDPHDGSIASANDIMPGWTGMPVAARLRYAFGLPASVMGDVQAHALGEARWGAARGVSSCLLVAPGTGLGGALVIAGRVLRGAHGIAGHIGHTLHPAARDMECQCGRFAHIESIASGQGIGALYQGVSAADPSFDEARGGAWVSAQAQAGDTRALQVLHDAGFALGESIASWVNILDPELVILAGSVCRAGAPWREALSAGYQSQALDPVAQTRIVDAALGGEAPLIGAAEDLLDSLELTGL</sequence>
<dbReference type="eggNOG" id="COG1940">
    <property type="taxonomic scope" value="Bacteria"/>
</dbReference>
<dbReference type="Gene3D" id="3.30.420.40">
    <property type="match status" value="2"/>
</dbReference>
<evidence type="ECO:0000313" key="3">
    <source>
        <dbReference type="Proteomes" id="UP000000954"/>
    </source>
</evidence>
<evidence type="ECO:0000313" key="2">
    <source>
        <dbReference type="EMBL" id="ACU94383.1"/>
    </source>
</evidence>
<keyword evidence="2" id="KW-0808">Transferase</keyword>
<dbReference type="KEGG" id="ccu:Ccur_06730"/>
<dbReference type="InterPro" id="IPR000600">
    <property type="entry name" value="ROK"/>
</dbReference>
<proteinExistence type="inferred from homology"/>
<dbReference type="PANTHER" id="PTHR18964:SF149">
    <property type="entry name" value="BIFUNCTIONAL UDP-N-ACETYLGLUCOSAMINE 2-EPIMERASE_N-ACETYLMANNOSAMINE KINASE"/>
    <property type="match status" value="1"/>
</dbReference>
<comment type="similarity">
    <text evidence="1">Belongs to the ROK (NagC/XylR) family.</text>
</comment>
<dbReference type="EMBL" id="CP001682">
    <property type="protein sequence ID" value="ACU94383.1"/>
    <property type="molecule type" value="Genomic_DNA"/>
</dbReference>
<protein>
    <submittedName>
        <fullName evidence="2">Transcriptional regulator/sugar kinase</fullName>
    </submittedName>
</protein>
<gene>
    <name evidence="2" type="ordered locus">Ccur_06730</name>
</gene>
<evidence type="ECO:0000256" key="1">
    <source>
        <dbReference type="ARBA" id="ARBA00006479"/>
    </source>
</evidence>
<keyword evidence="3" id="KW-1185">Reference proteome</keyword>
<dbReference type="PANTHER" id="PTHR18964">
    <property type="entry name" value="ROK (REPRESSOR, ORF, KINASE) FAMILY"/>
    <property type="match status" value="1"/>
</dbReference>